<keyword evidence="1" id="KW-0472">Membrane</keyword>
<keyword evidence="1" id="KW-1133">Transmembrane helix</keyword>
<name>A0A6J7D2S9_9ZZZZ</name>
<keyword evidence="1" id="KW-0812">Transmembrane</keyword>
<evidence type="ECO:0000256" key="1">
    <source>
        <dbReference type="SAM" id="Phobius"/>
    </source>
</evidence>
<organism evidence="2">
    <name type="scientific">freshwater metagenome</name>
    <dbReference type="NCBI Taxonomy" id="449393"/>
    <lineage>
        <taxon>unclassified sequences</taxon>
        <taxon>metagenomes</taxon>
        <taxon>ecological metagenomes</taxon>
    </lineage>
</organism>
<proteinExistence type="predicted"/>
<dbReference type="AlphaFoldDB" id="A0A6J7D2S9"/>
<accession>A0A6J7D2S9</accession>
<evidence type="ECO:0000313" key="2">
    <source>
        <dbReference type="EMBL" id="CAB4864626.1"/>
    </source>
</evidence>
<feature type="transmembrane region" description="Helical" evidence="1">
    <location>
        <begin position="14"/>
        <end position="38"/>
    </location>
</feature>
<dbReference type="EMBL" id="CAFBLF010000072">
    <property type="protein sequence ID" value="CAB4864626.1"/>
    <property type="molecule type" value="Genomic_DNA"/>
</dbReference>
<protein>
    <submittedName>
        <fullName evidence="2">Unannotated protein</fullName>
    </submittedName>
</protein>
<sequence length="57" mass="6211">MNTVIRATEELAPLIFPAIVWAGFFALGFIALAVVVLANRDVAHRNPRRGSSESAHH</sequence>
<gene>
    <name evidence="2" type="ORF">UFOPK3339_00582</name>
</gene>
<reference evidence="2" key="1">
    <citation type="submission" date="2020-05" db="EMBL/GenBank/DDBJ databases">
        <authorList>
            <person name="Chiriac C."/>
            <person name="Salcher M."/>
            <person name="Ghai R."/>
            <person name="Kavagutti S V."/>
        </authorList>
    </citation>
    <scope>NUCLEOTIDE SEQUENCE</scope>
</reference>